<dbReference type="Gene3D" id="3.40.50.1950">
    <property type="entry name" value="Flavin prenyltransferase-like"/>
    <property type="match status" value="1"/>
</dbReference>
<gene>
    <name evidence="3" type="primary">coaBC</name>
    <name evidence="7" type="ordered locus">Taci_0787</name>
</gene>
<evidence type="ECO:0000259" key="5">
    <source>
        <dbReference type="Pfam" id="PF02441"/>
    </source>
</evidence>
<evidence type="ECO:0000256" key="2">
    <source>
        <dbReference type="ARBA" id="ARBA00023239"/>
    </source>
</evidence>
<keyword evidence="2 3" id="KW-0456">Lyase</keyword>
<dbReference type="Proteomes" id="UP000002030">
    <property type="component" value="Chromosome"/>
</dbReference>
<dbReference type="GO" id="GO:0015937">
    <property type="term" value="P:coenzyme A biosynthetic process"/>
    <property type="evidence" value="ECO:0007669"/>
    <property type="project" value="UniProtKB-UniRule"/>
</dbReference>
<proteinExistence type="inferred from homology"/>
<feature type="binding site" evidence="3">
    <location>
        <position position="292"/>
    </location>
    <ligand>
        <name>CTP</name>
        <dbReference type="ChEBI" id="CHEBI:37563"/>
    </ligand>
</feature>
<evidence type="ECO:0000256" key="4">
    <source>
        <dbReference type="RuleBase" id="RU364078"/>
    </source>
</evidence>
<keyword evidence="3 4" id="KW-0285">Flavoprotein</keyword>
<dbReference type="RefSeq" id="WP_012869535.1">
    <property type="nucleotide sequence ID" value="NC_013522.1"/>
</dbReference>
<accession>D1B9R7</accession>
<dbReference type="STRING" id="525903.Taci_0787"/>
<evidence type="ECO:0000313" key="7">
    <source>
        <dbReference type="EMBL" id="ACZ19020.1"/>
    </source>
</evidence>
<dbReference type="eggNOG" id="COG0452">
    <property type="taxonomic scope" value="Bacteria"/>
</dbReference>
<keyword evidence="8" id="KW-1185">Reference proteome</keyword>
<evidence type="ECO:0000259" key="6">
    <source>
        <dbReference type="Pfam" id="PF04127"/>
    </source>
</evidence>
<feature type="binding site" evidence="3">
    <location>
        <position position="328"/>
    </location>
    <ligand>
        <name>CTP</name>
        <dbReference type="ChEBI" id="CHEBI:37563"/>
    </ligand>
</feature>
<dbReference type="PANTHER" id="PTHR14359:SF6">
    <property type="entry name" value="PHOSPHOPANTOTHENOYLCYSTEINE DECARBOXYLASE"/>
    <property type="match status" value="1"/>
</dbReference>
<comment type="cofactor">
    <cofactor evidence="3">
        <name>Mg(2+)</name>
        <dbReference type="ChEBI" id="CHEBI:18420"/>
    </cofactor>
</comment>
<name>D1B9R7_THEAS</name>
<dbReference type="Pfam" id="PF02441">
    <property type="entry name" value="Flavoprotein"/>
    <property type="match status" value="1"/>
</dbReference>
<dbReference type="AlphaFoldDB" id="D1B9R7"/>
<dbReference type="KEGG" id="tai:Taci_0787"/>
<dbReference type="GO" id="GO:0046872">
    <property type="term" value="F:metal ion binding"/>
    <property type="evidence" value="ECO:0007669"/>
    <property type="project" value="UniProtKB-KW"/>
</dbReference>
<dbReference type="Pfam" id="PF04127">
    <property type="entry name" value="DFP"/>
    <property type="match status" value="1"/>
</dbReference>
<comment type="similarity">
    <text evidence="3 4">In the N-terminal section; belongs to the HFCD (homo-oligomeric flavin containing Cys decarboxylase) superfamily.</text>
</comment>
<feature type="domain" description="Flavoprotein" evidence="5">
    <location>
        <begin position="9"/>
        <end position="178"/>
    </location>
</feature>
<dbReference type="PATRIC" id="fig|525903.6.peg.788"/>
<dbReference type="SUPFAM" id="SSF52507">
    <property type="entry name" value="Homo-oligomeric flavin-containing Cys decarboxylases, HFCD"/>
    <property type="match status" value="1"/>
</dbReference>
<dbReference type="EnsemblBacteria" id="ACZ19020">
    <property type="protein sequence ID" value="ACZ19020"/>
    <property type="gene ID" value="Taci_0787"/>
</dbReference>
<comment type="function">
    <text evidence="3">Catalyzes two sequential steps in the biosynthesis of coenzyme A. In the first step cysteine is conjugated to 4'-phosphopantothenate to form 4-phosphopantothenoylcysteine. In the second step the latter compound is decarboxylated to form 4'-phosphopantotheine.</text>
</comment>
<feature type="domain" description="DNA/pantothenate metabolism flavoprotein C-terminal" evidence="6">
    <location>
        <begin position="190"/>
        <end position="399"/>
    </location>
</feature>
<feature type="binding site" evidence="3">
    <location>
        <position position="282"/>
    </location>
    <ligand>
        <name>CTP</name>
        <dbReference type="ChEBI" id="CHEBI:37563"/>
    </ligand>
</feature>
<dbReference type="PANTHER" id="PTHR14359">
    <property type="entry name" value="HOMO-OLIGOMERIC FLAVIN CONTAINING CYS DECARBOXYLASE FAMILY"/>
    <property type="match status" value="1"/>
</dbReference>
<comment type="cofactor">
    <cofactor evidence="3">
        <name>FMN</name>
        <dbReference type="ChEBI" id="CHEBI:58210"/>
    </cofactor>
    <text evidence="3">Binds 1 FMN per subunit.</text>
</comment>
<comment type="similarity">
    <text evidence="3 4">In the C-terminal section; belongs to the PPC synthetase family.</text>
</comment>
<dbReference type="GO" id="GO:0004633">
    <property type="term" value="F:phosphopantothenoylcysteine decarboxylase activity"/>
    <property type="evidence" value="ECO:0007669"/>
    <property type="project" value="UniProtKB-UniRule"/>
</dbReference>
<dbReference type="GO" id="GO:0004632">
    <property type="term" value="F:phosphopantothenate--cysteine ligase activity"/>
    <property type="evidence" value="ECO:0007669"/>
    <property type="project" value="UniProtKB-UniRule"/>
</dbReference>
<dbReference type="GO" id="GO:0010181">
    <property type="term" value="F:FMN binding"/>
    <property type="evidence" value="ECO:0007669"/>
    <property type="project" value="UniProtKB-UniRule"/>
</dbReference>
<comment type="catalytic activity">
    <reaction evidence="3 4">
        <text>N-[(R)-4-phosphopantothenoyl]-L-cysteine + H(+) = (R)-4'-phosphopantetheine + CO2</text>
        <dbReference type="Rhea" id="RHEA:16793"/>
        <dbReference type="ChEBI" id="CHEBI:15378"/>
        <dbReference type="ChEBI" id="CHEBI:16526"/>
        <dbReference type="ChEBI" id="CHEBI:59458"/>
        <dbReference type="ChEBI" id="CHEBI:61723"/>
        <dbReference type="EC" id="4.1.1.36"/>
    </reaction>
</comment>
<dbReference type="EMBL" id="CP001818">
    <property type="protein sequence ID" value="ACZ19020.1"/>
    <property type="molecule type" value="Genomic_DNA"/>
</dbReference>
<dbReference type="NCBIfam" id="TIGR00521">
    <property type="entry name" value="coaBC_dfp"/>
    <property type="match status" value="1"/>
</dbReference>
<feature type="region of interest" description="Phosphopantothenate--cysteine ligase" evidence="3">
    <location>
        <begin position="195"/>
        <end position="403"/>
    </location>
</feature>
<keyword evidence="1 3" id="KW-0210">Decarboxylase</keyword>
<dbReference type="SUPFAM" id="SSF102645">
    <property type="entry name" value="CoaB-like"/>
    <property type="match status" value="1"/>
</dbReference>
<dbReference type="EC" id="6.3.2.5" evidence="3"/>
<feature type="binding site" evidence="3">
    <location>
        <position position="346"/>
    </location>
    <ligand>
        <name>CTP</name>
        <dbReference type="ChEBI" id="CHEBI:37563"/>
    </ligand>
</feature>
<feature type="active site" description="Proton donor" evidence="3">
    <location>
        <position position="162"/>
    </location>
</feature>
<keyword evidence="3" id="KW-0460">Magnesium</keyword>
<dbReference type="InterPro" id="IPR003382">
    <property type="entry name" value="Flavoprotein"/>
</dbReference>
<dbReference type="InterPro" id="IPR036551">
    <property type="entry name" value="Flavin_trans-like"/>
</dbReference>
<feature type="region of interest" description="Phosphopantothenoylcysteine decarboxylase" evidence="3">
    <location>
        <begin position="1"/>
        <end position="194"/>
    </location>
</feature>
<keyword evidence="3" id="KW-0479">Metal-binding</keyword>
<dbReference type="GO" id="GO:0015941">
    <property type="term" value="P:pantothenate catabolic process"/>
    <property type="evidence" value="ECO:0007669"/>
    <property type="project" value="InterPro"/>
</dbReference>
<reference evidence="7 8" key="1">
    <citation type="journal article" date="2009" name="Stand. Genomic Sci.">
        <title>Complete genome sequence of Thermanaerovibrio acidaminovorans type strain (Su883).</title>
        <authorList>
            <person name="Chovatia M."/>
            <person name="Sikorski J."/>
            <person name="Schroder M."/>
            <person name="Lapidus A."/>
            <person name="Nolan M."/>
            <person name="Tice H."/>
            <person name="Glavina Del Rio T."/>
            <person name="Copeland A."/>
            <person name="Cheng J.F."/>
            <person name="Lucas S."/>
            <person name="Chen F."/>
            <person name="Bruce D."/>
            <person name="Goodwin L."/>
            <person name="Pitluck S."/>
            <person name="Ivanova N."/>
            <person name="Mavromatis K."/>
            <person name="Ovchinnikova G."/>
            <person name="Pati A."/>
            <person name="Chen A."/>
            <person name="Palaniappan K."/>
            <person name="Land M."/>
            <person name="Hauser L."/>
            <person name="Chang Y.J."/>
            <person name="Jeffries C.D."/>
            <person name="Chain P."/>
            <person name="Saunders E."/>
            <person name="Detter J.C."/>
            <person name="Brettin T."/>
            <person name="Rohde M."/>
            <person name="Goker M."/>
            <person name="Spring S."/>
            <person name="Bristow J."/>
            <person name="Markowitz V."/>
            <person name="Hugenholtz P."/>
            <person name="Kyrpides N.C."/>
            <person name="Klenk H.P."/>
            <person name="Eisen J.A."/>
        </authorList>
    </citation>
    <scope>NUCLEOTIDE SEQUENCE [LARGE SCALE GENOMIC DNA]</scope>
    <source>
        <strain evidence="8">ATCC 49978 / DSM 6589 / Su883</strain>
    </source>
</reference>
<sequence>MTSWKRGRKVLLGISGGISAYKAIDFIRHLVKADCQVEVILTEGAQAFVSPLVISTLTGRRCWLEEDFLSHDRGYEIPHIGLTDWADVMVVAPCTANVLAMGAAGLSGTLLGAALLAARCPVVLFPAMNVKMWEHPATQENVRRCSQWGYQVVPPEEGALACGYDGKGRLPSVEALMEYTWRALCPKRDMEGRSFLITAGPTWEFLDPVRFISNPSTGKMGVELARAAWYRGGDVTLVCGPGVKPDVPGARVENVVSAEDMLEKCLEFRDSDVIIKAAAVGDYRASTVQGSKIKREGMSTLALELVSNPDIAARLGQLRRDGQVLVGFAAETDNLIDNALSKMRSKGLDAIVANDVTRQGCGFGSDTNQVSMVDRRGRRMDFQGTKEEVAHFVLDVVTELLEE</sequence>
<evidence type="ECO:0000256" key="1">
    <source>
        <dbReference type="ARBA" id="ARBA00022793"/>
    </source>
</evidence>
<organism evidence="7 8">
    <name type="scientific">Thermanaerovibrio acidaminovorans (strain ATCC 49978 / DSM 6589 / Su883)</name>
    <name type="common">Selenomonas acidaminovorans</name>
    <dbReference type="NCBI Taxonomy" id="525903"/>
    <lineage>
        <taxon>Bacteria</taxon>
        <taxon>Thermotogati</taxon>
        <taxon>Synergistota</taxon>
        <taxon>Synergistia</taxon>
        <taxon>Synergistales</taxon>
        <taxon>Synergistaceae</taxon>
        <taxon>Thermanaerovibrio</taxon>
    </lineage>
</organism>
<dbReference type="GO" id="GO:0071513">
    <property type="term" value="C:phosphopantothenoylcysteine decarboxylase complex"/>
    <property type="evidence" value="ECO:0007669"/>
    <property type="project" value="TreeGrafter"/>
</dbReference>
<evidence type="ECO:0000256" key="3">
    <source>
        <dbReference type="HAMAP-Rule" id="MF_02225"/>
    </source>
</evidence>
<dbReference type="Gene3D" id="3.40.50.10300">
    <property type="entry name" value="CoaB-like"/>
    <property type="match status" value="1"/>
</dbReference>
<protein>
    <recommendedName>
        <fullName evidence="3">Coenzyme A biosynthesis bifunctional protein CoaBC</fullName>
    </recommendedName>
    <alternativeName>
        <fullName evidence="3">DNA/pantothenate metabolism flavoprotein</fullName>
    </alternativeName>
    <alternativeName>
        <fullName evidence="3">Phosphopantothenoylcysteine synthetase/decarboxylase</fullName>
        <shortName evidence="3">PPCS-PPCDC</shortName>
    </alternativeName>
    <domain>
        <recommendedName>
            <fullName evidence="3">Phosphopantothenoylcysteine decarboxylase</fullName>
            <shortName evidence="3">PPC decarboxylase</shortName>
            <shortName evidence="3">PPC-DC</shortName>
            <ecNumber evidence="3">4.1.1.36</ecNumber>
        </recommendedName>
        <alternativeName>
            <fullName evidence="3">CoaC</fullName>
        </alternativeName>
    </domain>
    <domain>
        <recommendedName>
            <fullName evidence="3">Phosphopantothenate--cysteine ligase</fullName>
            <ecNumber evidence="3">6.3.2.5</ecNumber>
        </recommendedName>
        <alternativeName>
            <fullName evidence="3">CoaB</fullName>
        </alternativeName>
        <alternativeName>
            <fullName evidence="3">Phosphopantothenoylcysteine synthetase</fullName>
            <shortName evidence="3">PPC synthetase</shortName>
            <shortName evidence="3">PPC-S</shortName>
        </alternativeName>
    </domain>
</protein>
<feature type="binding site" evidence="3">
    <location>
        <position position="342"/>
    </location>
    <ligand>
        <name>CTP</name>
        <dbReference type="ChEBI" id="CHEBI:37563"/>
    </ligand>
</feature>
<keyword evidence="3 4" id="KW-0288">FMN</keyword>
<dbReference type="OrthoDB" id="9802554at2"/>
<dbReference type="InterPro" id="IPR007085">
    <property type="entry name" value="DNA/pantothenate-metab_flavo_C"/>
</dbReference>
<comment type="pathway">
    <text evidence="3 4">Cofactor biosynthesis; coenzyme A biosynthesis; CoA from (R)-pantothenate: step 2/5.</text>
</comment>
<evidence type="ECO:0000313" key="8">
    <source>
        <dbReference type="Proteomes" id="UP000002030"/>
    </source>
</evidence>
<comment type="caution">
    <text evidence="3">Lacks conserved residue(s) required for the propagation of feature annotation.</text>
</comment>
<dbReference type="HOGENOM" id="CLU_033319_0_1_0"/>
<dbReference type="HAMAP" id="MF_02225">
    <property type="entry name" value="CoaBC"/>
    <property type="match status" value="1"/>
</dbReference>
<comment type="pathway">
    <text evidence="3 4">Cofactor biosynthesis; coenzyme A biosynthesis; CoA from (R)-pantothenate: step 3/5.</text>
</comment>
<comment type="function">
    <text evidence="4">Catalyzes two steps in the biosynthesis of coenzyme A. In the first step cysteine is conjugated to 4'-phosphopantothenate to form 4-phosphopantothenoylcysteine, in the latter compound is decarboxylated to form 4'-phosphopantotheine.</text>
</comment>
<dbReference type="UniPathway" id="UPA00241">
    <property type="reaction ID" value="UER00353"/>
</dbReference>
<dbReference type="InterPro" id="IPR005252">
    <property type="entry name" value="CoaBC"/>
</dbReference>
<keyword evidence="3" id="KW-0511">Multifunctional enzyme</keyword>
<dbReference type="EC" id="4.1.1.36" evidence="3"/>
<keyword evidence="3 4" id="KW-0436">Ligase</keyword>
<dbReference type="InterPro" id="IPR035929">
    <property type="entry name" value="CoaB-like_sf"/>
</dbReference>
<comment type="catalytic activity">
    <reaction evidence="3 4">
        <text>(R)-4'-phosphopantothenate + L-cysteine + CTP = N-[(R)-4-phosphopantothenoyl]-L-cysteine + CMP + diphosphate + H(+)</text>
        <dbReference type="Rhea" id="RHEA:19397"/>
        <dbReference type="ChEBI" id="CHEBI:10986"/>
        <dbReference type="ChEBI" id="CHEBI:15378"/>
        <dbReference type="ChEBI" id="CHEBI:33019"/>
        <dbReference type="ChEBI" id="CHEBI:35235"/>
        <dbReference type="ChEBI" id="CHEBI:37563"/>
        <dbReference type="ChEBI" id="CHEBI:59458"/>
        <dbReference type="ChEBI" id="CHEBI:60377"/>
        <dbReference type="EC" id="6.3.2.5"/>
    </reaction>
</comment>